<keyword evidence="3" id="KW-1185">Reference proteome</keyword>
<reference evidence="2 3" key="1">
    <citation type="submission" date="2016-12" db="EMBL/GenBank/DDBJ databases">
        <authorList>
            <person name="Song W.-J."/>
            <person name="Kurnit D.M."/>
        </authorList>
    </citation>
    <scope>NUCLEOTIDE SEQUENCE [LARGE SCALE GENOMIC DNA]</scope>
    <source>
        <strain evidence="2 3">STM7296</strain>
    </source>
</reference>
<evidence type="ECO:0000313" key="2">
    <source>
        <dbReference type="EMBL" id="SIT40617.1"/>
    </source>
</evidence>
<gene>
    <name evidence="2" type="ORF">BN2475_270005</name>
</gene>
<dbReference type="STRING" id="1247936.BN2475_270005"/>
<organism evidence="2 3">
    <name type="scientific">Paraburkholderia ribeironis</name>
    <dbReference type="NCBI Taxonomy" id="1247936"/>
    <lineage>
        <taxon>Bacteria</taxon>
        <taxon>Pseudomonadati</taxon>
        <taxon>Pseudomonadota</taxon>
        <taxon>Betaproteobacteria</taxon>
        <taxon>Burkholderiales</taxon>
        <taxon>Burkholderiaceae</taxon>
        <taxon>Paraburkholderia</taxon>
    </lineage>
</organism>
<sequence length="44" mass="4679">MQSQTKSAPGARRKAPTTLPRNEHAAAANAFPLLRGHRSLANLA</sequence>
<proteinExistence type="predicted"/>
<dbReference type="EMBL" id="CYGX02000027">
    <property type="protein sequence ID" value="SIT40617.1"/>
    <property type="molecule type" value="Genomic_DNA"/>
</dbReference>
<protein>
    <submittedName>
        <fullName evidence="2">Uncharacterized protein</fullName>
    </submittedName>
</protein>
<name>A0A1N7S0W4_9BURK</name>
<dbReference type="Proteomes" id="UP000187012">
    <property type="component" value="Unassembled WGS sequence"/>
</dbReference>
<dbReference type="AlphaFoldDB" id="A0A1N7S0W4"/>
<evidence type="ECO:0000313" key="3">
    <source>
        <dbReference type="Proteomes" id="UP000187012"/>
    </source>
</evidence>
<feature type="region of interest" description="Disordered" evidence="1">
    <location>
        <begin position="1"/>
        <end position="30"/>
    </location>
</feature>
<accession>A0A1N7S0W4</accession>
<evidence type="ECO:0000256" key="1">
    <source>
        <dbReference type="SAM" id="MobiDB-lite"/>
    </source>
</evidence>